<dbReference type="InterPro" id="IPR036412">
    <property type="entry name" value="HAD-like_sf"/>
</dbReference>
<keyword evidence="3" id="KW-0460">Magnesium</keyword>
<evidence type="ECO:0000256" key="1">
    <source>
        <dbReference type="ARBA" id="ARBA00022723"/>
    </source>
</evidence>
<keyword evidence="1" id="KW-0479">Metal-binding</keyword>
<comment type="caution">
    <text evidence="4">The sequence shown here is derived from an EMBL/GenBank/DDBJ whole genome shotgun (WGS) entry which is preliminary data.</text>
</comment>
<dbReference type="GO" id="GO:0046872">
    <property type="term" value="F:metal ion binding"/>
    <property type="evidence" value="ECO:0007669"/>
    <property type="project" value="UniProtKB-KW"/>
</dbReference>
<dbReference type="Gene3D" id="3.40.50.1000">
    <property type="entry name" value="HAD superfamily/HAD-like"/>
    <property type="match status" value="1"/>
</dbReference>
<evidence type="ECO:0008006" key="6">
    <source>
        <dbReference type="Google" id="ProtNLM"/>
    </source>
</evidence>
<sequence>MNKKSVALFDFDKTIYKDFSIFTSTKYLVEHGFLEGGVEVEMMEEYGKYKLGIRDYKQTAEEMIKIQAKFMTGLDFSTMRDKMIDFFAENEDRYFSYFERILPNLRETHDVYLVTASSQLVAEAIEKRFNLDGYLSTIYEVKNERLTGEIEKSLVGEKGKEIKEILAKYTGRNMAFGDSDSDIEMLLSVEVPVCVEPTDNLKELAQEKSWLVVTEENAYEEIMKVLG</sequence>
<dbReference type="GO" id="GO:0016787">
    <property type="term" value="F:hydrolase activity"/>
    <property type="evidence" value="ECO:0007669"/>
    <property type="project" value="UniProtKB-KW"/>
</dbReference>
<dbReference type="SUPFAM" id="SSF56784">
    <property type="entry name" value="HAD-like"/>
    <property type="match status" value="1"/>
</dbReference>
<dbReference type="InterPro" id="IPR023214">
    <property type="entry name" value="HAD_sf"/>
</dbReference>
<dbReference type="Proteomes" id="UP000179237">
    <property type="component" value="Unassembled WGS sequence"/>
</dbReference>
<dbReference type="Gene3D" id="1.20.1440.100">
    <property type="entry name" value="SG protein - dephosphorylation function"/>
    <property type="match status" value="1"/>
</dbReference>
<name>A0A1F5FWT6_9BACT</name>
<reference evidence="4 5" key="1">
    <citation type="journal article" date="2016" name="Nat. Commun.">
        <title>Thousands of microbial genomes shed light on interconnected biogeochemical processes in an aquifer system.</title>
        <authorList>
            <person name="Anantharaman K."/>
            <person name="Brown C.T."/>
            <person name="Hug L.A."/>
            <person name="Sharon I."/>
            <person name="Castelle C.J."/>
            <person name="Probst A.J."/>
            <person name="Thomas B.C."/>
            <person name="Singh A."/>
            <person name="Wilkins M.J."/>
            <person name="Karaoz U."/>
            <person name="Brodie E.L."/>
            <person name="Williams K.H."/>
            <person name="Hubbard S.S."/>
            <person name="Banfield J.F."/>
        </authorList>
    </citation>
    <scope>NUCLEOTIDE SEQUENCE [LARGE SCALE GENOMIC DNA]</scope>
</reference>
<dbReference type="InterPro" id="IPR050582">
    <property type="entry name" value="HAD-like_SerB"/>
</dbReference>
<evidence type="ECO:0000313" key="4">
    <source>
        <dbReference type="EMBL" id="OGD84086.1"/>
    </source>
</evidence>
<evidence type="ECO:0000313" key="5">
    <source>
        <dbReference type="Proteomes" id="UP000179237"/>
    </source>
</evidence>
<protein>
    <recommendedName>
        <fullName evidence="6">HAD family hydrolase</fullName>
    </recommendedName>
</protein>
<evidence type="ECO:0000256" key="3">
    <source>
        <dbReference type="ARBA" id="ARBA00022842"/>
    </source>
</evidence>
<dbReference type="PANTHER" id="PTHR43344">
    <property type="entry name" value="PHOSPHOSERINE PHOSPHATASE"/>
    <property type="match status" value="1"/>
</dbReference>
<dbReference type="AlphaFoldDB" id="A0A1F5FWT6"/>
<dbReference type="EMBL" id="MFAQ01000002">
    <property type="protein sequence ID" value="OGD84086.1"/>
    <property type="molecule type" value="Genomic_DNA"/>
</dbReference>
<organism evidence="4 5">
    <name type="scientific">Candidatus Collierbacteria bacterium RIFOXYD1_FULL_40_9</name>
    <dbReference type="NCBI Taxonomy" id="1817731"/>
    <lineage>
        <taxon>Bacteria</taxon>
        <taxon>Candidatus Collieribacteriota</taxon>
    </lineage>
</organism>
<proteinExistence type="predicted"/>
<accession>A0A1F5FWT6</accession>
<dbReference type="Pfam" id="PF12710">
    <property type="entry name" value="HAD"/>
    <property type="match status" value="1"/>
</dbReference>
<keyword evidence="2" id="KW-0378">Hydrolase</keyword>
<dbReference type="PANTHER" id="PTHR43344:SF13">
    <property type="entry name" value="PHOSPHATASE RV3661-RELATED"/>
    <property type="match status" value="1"/>
</dbReference>
<evidence type="ECO:0000256" key="2">
    <source>
        <dbReference type="ARBA" id="ARBA00022801"/>
    </source>
</evidence>
<gene>
    <name evidence="4" type="ORF">A2572_03080</name>
</gene>